<sequence>MVGQWAGRATSIVENGQLGCVVHGGGRRTARLKGGTSMVVHGEEIMVQGGCGRSLCRERCVNGGSRRWWEVTAQREVLQWWVCQIPVAIHIASCNRRLGTWCSMVRVVS</sequence>
<gene>
    <name evidence="1" type="ORF">Fot_41905</name>
</gene>
<name>A0ABD1RJN2_9LAMI</name>
<dbReference type="EMBL" id="JBFOLJ010000012">
    <property type="protein sequence ID" value="KAL2488613.1"/>
    <property type="molecule type" value="Genomic_DNA"/>
</dbReference>
<reference evidence="2" key="1">
    <citation type="submission" date="2024-07" db="EMBL/GenBank/DDBJ databases">
        <title>Two chromosome-level genome assemblies of Korean endemic species Abeliophyllum distichum and Forsythia ovata (Oleaceae).</title>
        <authorList>
            <person name="Jang H."/>
        </authorList>
    </citation>
    <scope>NUCLEOTIDE SEQUENCE [LARGE SCALE GENOMIC DNA]</scope>
</reference>
<protein>
    <submittedName>
        <fullName evidence="1">Uncharacterized protein</fullName>
    </submittedName>
</protein>
<dbReference type="Proteomes" id="UP001604277">
    <property type="component" value="Unassembled WGS sequence"/>
</dbReference>
<organism evidence="1 2">
    <name type="scientific">Forsythia ovata</name>
    <dbReference type="NCBI Taxonomy" id="205694"/>
    <lineage>
        <taxon>Eukaryota</taxon>
        <taxon>Viridiplantae</taxon>
        <taxon>Streptophyta</taxon>
        <taxon>Embryophyta</taxon>
        <taxon>Tracheophyta</taxon>
        <taxon>Spermatophyta</taxon>
        <taxon>Magnoliopsida</taxon>
        <taxon>eudicotyledons</taxon>
        <taxon>Gunneridae</taxon>
        <taxon>Pentapetalae</taxon>
        <taxon>asterids</taxon>
        <taxon>lamiids</taxon>
        <taxon>Lamiales</taxon>
        <taxon>Oleaceae</taxon>
        <taxon>Forsythieae</taxon>
        <taxon>Forsythia</taxon>
    </lineage>
</organism>
<evidence type="ECO:0000313" key="1">
    <source>
        <dbReference type="EMBL" id="KAL2488613.1"/>
    </source>
</evidence>
<proteinExistence type="predicted"/>
<accession>A0ABD1RJN2</accession>
<dbReference type="AlphaFoldDB" id="A0ABD1RJN2"/>
<evidence type="ECO:0000313" key="2">
    <source>
        <dbReference type="Proteomes" id="UP001604277"/>
    </source>
</evidence>
<keyword evidence="2" id="KW-1185">Reference proteome</keyword>
<comment type="caution">
    <text evidence="1">The sequence shown here is derived from an EMBL/GenBank/DDBJ whole genome shotgun (WGS) entry which is preliminary data.</text>
</comment>